<gene>
    <name evidence="2" type="ORF">MELLADRAFT_124484</name>
</gene>
<evidence type="ECO:0000313" key="2">
    <source>
        <dbReference type="EMBL" id="EGG12684.1"/>
    </source>
</evidence>
<dbReference type="EMBL" id="GL883090">
    <property type="protein sequence ID" value="EGG12684.1"/>
    <property type="molecule type" value="Genomic_DNA"/>
</dbReference>
<dbReference type="VEuPathDB" id="FungiDB:MELLADRAFT_124484"/>
<dbReference type="AlphaFoldDB" id="F4R3T7"/>
<dbReference type="HOGENOM" id="CLU_2671570_0_0_1"/>
<dbReference type="KEGG" id="mlr:MELLADRAFT_124484"/>
<dbReference type="GeneID" id="18926779"/>
<keyword evidence="3" id="KW-1185">Reference proteome</keyword>
<organism evidence="3">
    <name type="scientific">Melampsora larici-populina (strain 98AG31 / pathotype 3-4-7)</name>
    <name type="common">Poplar leaf rust fungus</name>
    <dbReference type="NCBI Taxonomy" id="747676"/>
    <lineage>
        <taxon>Eukaryota</taxon>
        <taxon>Fungi</taxon>
        <taxon>Dikarya</taxon>
        <taxon>Basidiomycota</taxon>
        <taxon>Pucciniomycotina</taxon>
        <taxon>Pucciniomycetes</taxon>
        <taxon>Pucciniales</taxon>
        <taxon>Melampsoraceae</taxon>
        <taxon>Melampsora</taxon>
    </lineage>
</organism>
<dbReference type="RefSeq" id="XP_007403622.1">
    <property type="nucleotide sequence ID" value="XM_007403560.1"/>
</dbReference>
<dbReference type="InParanoid" id="F4R3T7"/>
<dbReference type="Proteomes" id="UP000001072">
    <property type="component" value="Unassembled WGS sequence"/>
</dbReference>
<keyword evidence="1" id="KW-0732">Signal</keyword>
<protein>
    <submittedName>
        <fullName evidence="2">Secreted protein</fullName>
    </submittedName>
</protein>
<feature type="chain" id="PRO_5003320594" evidence="1">
    <location>
        <begin position="28"/>
        <end position="75"/>
    </location>
</feature>
<proteinExistence type="predicted"/>
<sequence>MMAGKDFKLLMVFLVLIALTATNEVLGVKVGTQLIPKCGKSSAKCKQGRPYCIGKNAVCSARGTPKCSRGKPTCN</sequence>
<name>F4R3T7_MELLP</name>
<accession>F4R3T7</accession>
<feature type="signal peptide" evidence="1">
    <location>
        <begin position="1"/>
        <end position="27"/>
    </location>
</feature>
<evidence type="ECO:0000256" key="1">
    <source>
        <dbReference type="SAM" id="SignalP"/>
    </source>
</evidence>
<evidence type="ECO:0000313" key="3">
    <source>
        <dbReference type="Proteomes" id="UP000001072"/>
    </source>
</evidence>
<reference evidence="3" key="1">
    <citation type="journal article" date="2011" name="Proc. Natl. Acad. Sci. U.S.A.">
        <title>Obligate biotrophy features unraveled by the genomic analysis of rust fungi.</title>
        <authorList>
            <person name="Duplessis S."/>
            <person name="Cuomo C.A."/>
            <person name="Lin Y.-C."/>
            <person name="Aerts A."/>
            <person name="Tisserant E."/>
            <person name="Veneault-Fourrey C."/>
            <person name="Joly D.L."/>
            <person name="Hacquard S."/>
            <person name="Amselem J."/>
            <person name="Cantarel B.L."/>
            <person name="Chiu R."/>
            <person name="Coutinho P.M."/>
            <person name="Feau N."/>
            <person name="Field M."/>
            <person name="Frey P."/>
            <person name="Gelhaye E."/>
            <person name="Goldberg J."/>
            <person name="Grabherr M.G."/>
            <person name="Kodira C.D."/>
            <person name="Kohler A."/>
            <person name="Kuees U."/>
            <person name="Lindquist E.A."/>
            <person name="Lucas S.M."/>
            <person name="Mago R."/>
            <person name="Mauceli E."/>
            <person name="Morin E."/>
            <person name="Murat C."/>
            <person name="Pangilinan J.L."/>
            <person name="Park R."/>
            <person name="Pearson M."/>
            <person name="Quesneville H."/>
            <person name="Rouhier N."/>
            <person name="Sakthikumar S."/>
            <person name="Salamov A.A."/>
            <person name="Schmutz J."/>
            <person name="Selles B."/>
            <person name="Shapiro H."/>
            <person name="Tanguay P."/>
            <person name="Tuskan G.A."/>
            <person name="Henrissat B."/>
            <person name="Van de Peer Y."/>
            <person name="Rouze P."/>
            <person name="Ellis J.G."/>
            <person name="Dodds P.N."/>
            <person name="Schein J.E."/>
            <person name="Zhong S."/>
            <person name="Hamelin R.C."/>
            <person name="Grigoriev I.V."/>
            <person name="Szabo L.J."/>
            <person name="Martin F."/>
        </authorList>
    </citation>
    <scope>NUCLEOTIDE SEQUENCE [LARGE SCALE GENOMIC DNA]</scope>
    <source>
        <strain evidence="3">98AG31 / pathotype 3-4-7</strain>
    </source>
</reference>